<evidence type="ECO:0000313" key="1">
    <source>
        <dbReference type="EMBL" id="KAI4370162.1"/>
    </source>
</evidence>
<proteinExistence type="predicted"/>
<reference evidence="2" key="1">
    <citation type="journal article" date="2023" name="Front. Plant Sci.">
        <title>Chromosomal-level genome assembly of Melastoma candidum provides insights into trichome evolution.</title>
        <authorList>
            <person name="Zhong Y."/>
            <person name="Wu W."/>
            <person name="Sun C."/>
            <person name="Zou P."/>
            <person name="Liu Y."/>
            <person name="Dai S."/>
            <person name="Zhou R."/>
        </authorList>
    </citation>
    <scope>NUCLEOTIDE SEQUENCE [LARGE SCALE GENOMIC DNA]</scope>
</reference>
<name>A0ACB9R2E3_9MYRT</name>
<protein>
    <submittedName>
        <fullName evidence="1">Uncharacterized protein</fullName>
    </submittedName>
</protein>
<dbReference type="EMBL" id="CM042884">
    <property type="protein sequence ID" value="KAI4370162.1"/>
    <property type="molecule type" value="Genomic_DNA"/>
</dbReference>
<evidence type="ECO:0000313" key="2">
    <source>
        <dbReference type="Proteomes" id="UP001057402"/>
    </source>
</evidence>
<organism evidence="1 2">
    <name type="scientific">Melastoma candidum</name>
    <dbReference type="NCBI Taxonomy" id="119954"/>
    <lineage>
        <taxon>Eukaryota</taxon>
        <taxon>Viridiplantae</taxon>
        <taxon>Streptophyta</taxon>
        <taxon>Embryophyta</taxon>
        <taxon>Tracheophyta</taxon>
        <taxon>Spermatophyta</taxon>
        <taxon>Magnoliopsida</taxon>
        <taxon>eudicotyledons</taxon>
        <taxon>Gunneridae</taxon>
        <taxon>Pentapetalae</taxon>
        <taxon>rosids</taxon>
        <taxon>malvids</taxon>
        <taxon>Myrtales</taxon>
        <taxon>Melastomataceae</taxon>
        <taxon>Melastomatoideae</taxon>
        <taxon>Melastomateae</taxon>
        <taxon>Melastoma</taxon>
    </lineage>
</organism>
<accession>A0ACB9R2E3</accession>
<keyword evidence="2" id="KW-1185">Reference proteome</keyword>
<gene>
    <name evidence="1" type="ORF">MLD38_018538</name>
</gene>
<comment type="caution">
    <text evidence="1">The sequence shown here is derived from an EMBL/GenBank/DDBJ whole genome shotgun (WGS) entry which is preliminary data.</text>
</comment>
<sequence>MKDEDETNQIQQIVHFSYQEIEEKVNKAFVFAEEEFNIEKLQLVEVEKKKKIRHEYEQMENRVEIFKKIEYSMQLDASRIRVL</sequence>
<dbReference type="Proteomes" id="UP001057402">
    <property type="component" value="Chromosome 5"/>
</dbReference>